<name>A0A9Q0RKS9_BLOTA</name>
<dbReference type="Pfam" id="PF00046">
    <property type="entry name" value="Homeodomain"/>
    <property type="match status" value="1"/>
</dbReference>
<feature type="region of interest" description="Disordered" evidence="13">
    <location>
        <begin position="179"/>
        <end position="218"/>
    </location>
</feature>
<evidence type="ECO:0000256" key="6">
    <source>
        <dbReference type="ARBA" id="ARBA00023155"/>
    </source>
</evidence>
<feature type="DNA-binding region" description="Homeobox" evidence="11">
    <location>
        <begin position="120"/>
        <end position="179"/>
    </location>
</feature>
<gene>
    <name evidence="15" type="ORF">RDWZM_008877</name>
</gene>
<evidence type="ECO:0000256" key="4">
    <source>
        <dbReference type="ARBA" id="ARBA00023015"/>
    </source>
</evidence>
<dbReference type="EMBL" id="JAPWDV010000003">
    <property type="protein sequence ID" value="KAJ6217720.1"/>
    <property type="molecule type" value="Genomic_DNA"/>
</dbReference>
<evidence type="ECO:0000256" key="1">
    <source>
        <dbReference type="ARBA" id="ARBA00004123"/>
    </source>
</evidence>
<dbReference type="InterPro" id="IPR009057">
    <property type="entry name" value="Homeodomain-like_sf"/>
</dbReference>
<dbReference type="InterPro" id="IPR001356">
    <property type="entry name" value="HD"/>
</dbReference>
<dbReference type="GO" id="GO:0000981">
    <property type="term" value="F:DNA-binding transcription factor activity, RNA polymerase II-specific"/>
    <property type="evidence" value="ECO:0007669"/>
    <property type="project" value="InterPro"/>
</dbReference>
<feature type="region of interest" description="Disordered" evidence="13">
    <location>
        <begin position="1"/>
        <end position="38"/>
    </location>
</feature>
<dbReference type="InterPro" id="IPR017970">
    <property type="entry name" value="Homeobox_CS"/>
</dbReference>
<dbReference type="OMA" id="SHHELLF"/>
<dbReference type="AlphaFoldDB" id="A0A9Q0RKS9"/>
<dbReference type="InterPro" id="IPR020479">
    <property type="entry name" value="HD_metazoa"/>
</dbReference>
<evidence type="ECO:0000313" key="15">
    <source>
        <dbReference type="EMBL" id="KAJ6217720.1"/>
    </source>
</evidence>
<comment type="caution">
    <text evidence="15">The sequence shown here is derived from an EMBL/GenBank/DDBJ whole genome shotgun (WGS) entry which is preliminary data.</text>
</comment>
<sequence length="338" mass="36307">MNIGPVTSSPSAVASATSSTSSMHHHHHHHQYGSNATDMSRSTFPSSYYESFYAANGAPAAAWGAYQAAAGYQTSAAASQAAAAVAANSAAAVAANNCLLGTSAPKSLVNTHFSTVHSQRRKRRVLFTQAQVFELERRFKQQRYLSAPEREHLAQMIQLTPTQVKIWFQNHRYKCKRQAKEKVMSESSPTSPNDSTHSPHSVSITASNSSGNTYCGNTSPRKISVPVLIKDSKPIMPLDSGNGRDMLGRSTHDGYHHASGQMHGTPGSMLLGGQTMPCSSLPAPHHYHHHFGGNSATSVASAFASAPFGAANGFTLAHHQPPTDSHHELLFRTSVSHW</sequence>
<evidence type="ECO:0000256" key="13">
    <source>
        <dbReference type="SAM" id="MobiDB-lite"/>
    </source>
</evidence>
<dbReference type="PANTHER" id="PTHR24340">
    <property type="entry name" value="HOMEOBOX PROTEIN NKX"/>
    <property type="match status" value="1"/>
</dbReference>
<evidence type="ECO:0000256" key="11">
    <source>
        <dbReference type="PROSITE-ProRule" id="PRU00108"/>
    </source>
</evidence>
<dbReference type="Proteomes" id="UP001142055">
    <property type="component" value="Chromosome 3"/>
</dbReference>
<dbReference type="SUPFAM" id="SSF46689">
    <property type="entry name" value="Homeodomain-like"/>
    <property type="match status" value="1"/>
</dbReference>
<dbReference type="FunFam" id="1.10.10.60:FF:000296">
    <property type="entry name" value="Scarecrow, isoform A"/>
    <property type="match status" value="1"/>
</dbReference>
<evidence type="ECO:0000256" key="9">
    <source>
        <dbReference type="ARBA" id="ARBA00057950"/>
    </source>
</evidence>
<evidence type="ECO:0000256" key="12">
    <source>
        <dbReference type="RuleBase" id="RU000682"/>
    </source>
</evidence>
<dbReference type="GO" id="GO:0005634">
    <property type="term" value="C:nucleus"/>
    <property type="evidence" value="ECO:0007669"/>
    <property type="project" value="UniProtKB-SubCell"/>
</dbReference>
<feature type="compositionally biased region" description="Low complexity" evidence="13">
    <location>
        <begin position="7"/>
        <end position="22"/>
    </location>
</feature>
<feature type="domain" description="Homeobox" evidence="14">
    <location>
        <begin position="118"/>
        <end position="178"/>
    </location>
</feature>
<dbReference type="CDD" id="cd00086">
    <property type="entry name" value="homeodomain"/>
    <property type="match status" value="1"/>
</dbReference>
<dbReference type="PRINTS" id="PR00024">
    <property type="entry name" value="HOMEOBOX"/>
</dbReference>
<keyword evidence="3" id="KW-0217">Developmental protein</keyword>
<keyword evidence="4" id="KW-0805">Transcription regulation</keyword>
<reference evidence="15" key="1">
    <citation type="submission" date="2022-12" db="EMBL/GenBank/DDBJ databases">
        <title>Genome assemblies of Blomia tropicalis.</title>
        <authorList>
            <person name="Cui Y."/>
        </authorList>
    </citation>
    <scope>NUCLEOTIDE SEQUENCE</scope>
    <source>
        <tissue evidence="15">Adult mites</tissue>
    </source>
</reference>
<organism evidence="15 16">
    <name type="scientific">Blomia tropicalis</name>
    <name type="common">Mite</name>
    <dbReference type="NCBI Taxonomy" id="40697"/>
    <lineage>
        <taxon>Eukaryota</taxon>
        <taxon>Metazoa</taxon>
        <taxon>Ecdysozoa</taxon>
        <taxon>Arthropoda</taxon>
        <taxon>Chelicerata</taxon>
        <taxon>Arachnida</taxon>
        <taxon>Acari</taxon>
        <taxon>Acariformes</taxon>
        <taxon>Sarcoptiformes</taxon>
        <taxon>Astigmata</taxon>
        <taxon>Glycyphagoidea</taxon>
        <taxon>Echimyopodidae</taxon>
        <taxon>Blomia</taxon>
    </lineage>
</organism>
<dbReference type="Gene3D" id="1.10.10.60">
    <property type="entry name" value="Homeodomain-like"/>
    <property type="match status" value="1"/>
</dbReference>
<comment type="subcellular location">
    <subcellularLocation>
        <location evidence="1 11 12">Nucleus</location>
    </subcellularLocation>
</comment>
<evidence type="ECO:0000256" key="2">
    <source>
        <dbReference type="ARBA" id="ARBA00005661"/>
    </source>
</evidence>
<proteinExistence type="inferred from homology"/>
<dbReference type="InterPro" id="IPR050394">
    <property type="entry name" value="Homeobox_NK-like"/>
</dbReference>
<comment type="similarity">
    <text evidence="2">Belongs to the NK-2 homeobox family.</text>
</comment>
<keyword evidence="7" id="KW-0804">Transcription</keyword>
<dbReference type="GO" id="GO:0000978">
    <property type="term" value="F:RNA polymerase II cis-regulatory region sequence-specific DNA binding"/>
    <property type="evidence" value="ECO:0007669"/>
    <property type="project" value="TreeGrafter"/>
</dbReference>
<evidence type="ECO:0000256" key="8">
    <source>
        <dbReference type="ARBA" id="ARBA00023242"/>
    </source>
</evidence>
<evidence type="ECO:0000256" key="7">
    <source>
        <dbReference type="ARBA" id="ARBA00023163"/>
    </source>
</evidence>
<protein>
    <recommendedName>
        <fullName evidence="10">Homeobox protein ceh-24</fullName>
    </recommendedName>
</protein>
<keyword evidence="6 11" id="KW-0371">Homeobox</keyword>
<keyword evidence="16" id="KW-1185">Reference proteome</keyword>
<keyword evidence="5 11" id="KW-0238">DNA-binding</keyword>
<dbReference type="PROSITE" id="PS50071">
    <property type="entry name" value="HOMEOBOX_2"/>
    <property type="match status" value="1"/>
</dbReference>
<keyword evidence="8 11" id="KW-0539">Nucleus</keyword>
<evidence type="ECO:0000259" key="14">
    <source>
        <dbReference type="PROSITE" id="PS50071"/>
    </source>
</evidence>
<dbReference type="PROSITE" id="PS00027">
    <property type="entry name" value="HOMEOBOX_1"/>
    <property type="match status" value="1"/>
</dbReference>
<evidence type="ECO:0000256" key="3">
    <source>
        <dbReference type="ARBA" id="ARBA00022473"/>
    </source>
</evidence>
<comment type="function">
    <text evidence="9">Probable transcriptional regulator that is required in neural development for the normal formation of sublateral cholinergic motor neuron processes. Plays a role in regulating the expression of acetylcholine transporter protein unc-17 in the sublateral processes. In particular, it is required in sublateral motor neurons for a left-right turning behavior that occurs during the lethargus phase of the normal sleep process called 'flipping'. During 'flipping' animals rotate 180 degrees about their longitudinal axis.</text>
</comment>
<evidence type="ECO:0000256" key="10">
    <source>
        <dbReference type="ARBA" id="ARBA00068167"/>
    </source>
</evidence>
<accession>A0A9Q0RKS9</accession>
<feature type="compositionally biased region" description="Polar residues" evidence="13">
    <location>
        <begin position="185"/>
        <end position="218"/>
    </location>
</feature>
<evidence type="ECO:0000313" key="16">
    <source>
        <dbReference type="Proteomes" id="UP001142055"/>
    </source>
</evidence>
<evidence type="ECO:0000256" key="5">
    <source>
        <dbReference type="ARBA" id="ARBA00023125"/>
    </source>
</evidence>
<dbReference type="SMART" id="SM00389">
    <property type="entry name" value="HOX"/>
    <property type="match status" value="1"/>
</dbReference>
<dbReference type="GO" id="GO:0030154">
    <property type="term" value="P:cell differentiation"/>
    <property type="evidence" value="ECO:0007669"/>
    <property type="project" value="TreeGrafter"/>
</dbReference>